<proteinExistence type="predicted"/>
<dbReference type="AlphaFoldDB" id="A0A8T0RFL4"/>
<gene>
    <name evidence="1" type="ORF">PVAP13_6KG284400</name>
</gene>
<organism evidence="1 2">
    <name type="scientific">Panicum virgatum</name>
    <name type="common">Blackwell switchgrass</name>
    <dbReference type="NCBI Taxonomy" id="38727"/>
    <lineage>
        <taxon>Eukaryota</taxon>
        <taxon>Viridiplantae</taxon>
        <taxon>Streptophyta</taxon>
        <taxon>Embryophyta</taxon>
        <taxon>Tracheophyta</taxon>
        <taxon>Spermatophyta</taxon>
        <taxon>Magnoliopsida</taxon>
        <taxon>Liliopsida</taxon>
        <taxon>Poales</taxon>
        <taxon>Poaceae</taxon>
        <taxon>PACMAD clade</taxon>
        <taxon>Panicoideae</taxon>
        <taxon>Panicodae</taxon>
        <taxon>Paniceae</taxon>
        <taxon>Panicinae</taxon>
        <taxon>Panicum</taxon>
        <taxon>Panicum sect. Hiantes</taxon>
    </lineage>
</organism>
<keyword evidence="2" id="KW-1185">Reference proteome</keyword>
<evidence type="ECO:0000313" key="2">
    <source>
        <dbReference type="Proteomes" id="UP000823388"/>
    </source>
</evidence>
<name>A0A8T0RFL4_PANVG</name>
<sequence>MAPSIPPYSSVYSLEPSSLPHGQVKSPTPRLSGFSPINKHRLSLHPHTTHYKLNTTLHLLQPERERERESMGTQGKITKISRGMVSLRRRRPFQLMVLRRLRELKKIVPVGTRRKADVDAVLRQTAEYICVLELKVATLRRLSNIYGV</sequence>
<accession>A0A8T0RFL4</accession>
<dbReference type="Proteomes" id="UP000823388">
    <property type="component" value="Chromosome 6K"/>
</dbReference>
<protein>
    <submittedName>
        <fullName evidence="1">Uncharacterized protein</fullName>
    </submittedName>
</protein>
<evidence type="ECO:0000313" key="1">
    <source>
        <dbReference type="EMBL" id="KAG2584224.1"/>
    </source>
</evidence>
<comment type="caution">
    <text evidence="1">The sequence shown here is derived from an EMBL/GenBank/DDBJ whole genome shotgun (WGS) entry which is preliminary data.</text>
</comment>
<reference evidence="1" key="1">
    <citation type="submission" date="2020-05" db="EMBL/GenBank/DDBJ databases">
        <title>WGS assembly of Panicum virgatum.</title>
        <authorList>
            <person name="Lovell J.T."/>
            <person name="Jenkins J."/>
            <person name="Shu S."/>
            <person name="Juenger T.E."/>
            <person name="Schmutz J."/>
        </authorList>
    </citation>
    <scope>NUCLEOTIDE SEQUENCE</scope>
    <source>
        <strain evidence="1">AP13</strain>
    </source>
</reference>
<dbReference type="EMBL" id="CM029047">
    <property type="protein sequence ID" value="KAG2584224.1"/>
    <property type="molecule type" value="Genomic_DNA"/>
</dbReference>